<keyword evidence="5" id="KW-0249">Electron transport</keyword>
<dbReference type="GO" id="GO:0016491">
    <property type="term" value="F:oxidoreductase activity"/>
    <property type="evidence" value="ECO:0007669"/>
    <property type="project" value="TreeGrafter"/>
</dbReference>
<keyword evidence="2" id="KW-0349">Heme</keyword>
<sequence>MGDAPAPRRLRWLGYAVAILGILVAAYFISDIALSRVEQPSYCPRCHEVRAQYLAWKVSSHSQINCLTCHGGDNSSLRRWARRRVEARNYIIHLLGKAKYPYQKNLVPEDQVCGECHSPNREVTPSGDLIIPHRKHTTVTGTPCAACHVDVVHLRAAKRLEVAIEKAGGQQEKAFQILAQELQHLGPKDRLPLMGACMGCHNGKKAPDKCAICHKKLDIPADHKAKDWVYNHGTKARQDIHYCVYCHAVLLDVARPGETITLLQGVRGNPFCVNCHSQRPVTHGPDFKLKHKFRAQEDLEGCLVCHDAEKRDKMSLRGVVRCSDCHHTPVTHPPNYRRIHPNIVMREGAGQCFKCHDTTSCSYCHTSGRVGLP</sequence>
<evidence type="ECO:0000313" key="10">
    <source>
        <dbReference type="Proteomes" id="UP000282654"/>
    </source>
</evidence>
<evidence type="ECO:0000256" key="7">
    <source>
        <dbReference type="SAM" id="Phobius"/>
    </source>
</evidence>
<keyword evidence="6" id="KW-0408">Iron</keyword>
<name>A0A3N5ACY1_9THEO</name>
<dbReference type="InterPro" id="IPR051829">
    <property type="entry name" value="Multiheme_Cytochr_ET"/>
</dbReference>
<keyword evidence="7" id="KW-0812">Transmembrane</keyword>
<dbReference type="OrthoDB" id="7062189at2"/>
<evidence type="ECO:0000256" key="1">
    <source>
        <dbReference type="ARBA" id="ARBA00022448"/>
    </source>
</evidence>
<evidence type="ECO:0000256" key="6">
    <source>
        <dbReference type="ARBA" id="ARBA00023004"/>
    </source>
</evidence>
<keyword evidence="10" id="KW-1185">Reference proteome</keyword>
<dbReference type="Proteomes" id="UP000282654">
    <property type="component" value="Unassembled WGS sequence"/>
</dbReference>
<keyword evidence="7" id="KW-0472">Membrane</keyword>
<reference evidence="9 10" key="1">
    <citation type="submission" date="2018-11" db="EMBL/GenBank/DDBJ databases">
        <title>Genomic Encyclopedia of Type Strains, Phase IV (KMG-IV): sequencing the most valuable type-strain genomes for metagenomic binning, comparative biology and taxonomic classification.</title>
        <authorList>
            <person name="Goeker M."/>
        </authorList>
    </citation>
    <scope>NUCLEOTIDE SEQUENCE [LARGE SCALE GENOMIC DNA]</scope>
    <source>
        <strain evidence="9 10">DSM 102936</strain>
    </source>
</reference>
<evidence type="ECO:0000256" key="3">
    <source>
        <dbReference type="ARBA" id="ARBA00022723"/>
    </source>
</evidence>
<dbReference type="PANTHER" id="PTHR35038:SF5">
    <property type="entry name" value="CYTOCHROME C-TYPE PROTEIN NRFB"/>
    <property type="match status" value="1"/>
</dbReference>
<dbReference type="InterPro" id="IPR036280">
    <property type="entry name" value="Multihaem_cyt_sf"/>
</dbReference>
<proteinExistence type="predicted"/>
<comment type="caution">
    <text evidence="9">The sequence shown here is derived from an EMBL/GenBank/DDBJ whole genome shotgun (WGS) entry which is preliminary data.</text>
</comment>
<dbReference type="GO" id="GO:0046872">
    <property type="term" value="F:metal ion binding"/>
    <property type="evidence" value="ECO:0007669"/>
    <property type="project" value="UniProtKB-KW"/>
</dbReference>
<dbReference type="Gene3D" id="3.90.10.10">
    <property type="entry name" value="Cytochrome C3"/>
    <property type="match status" value="1"/>
</dbReference>
<dbReference type="InterPro" id="IPR038266">
    <property type="entry name" value="NapC/NirT_cytc_sf"/>
</dbReference>
<keyword evidence="1" id="KW-0813">Transport</keyword>
<dbReference type="EMBL" id="RKRE01000003">
    <property type="protein sequence ID" value="RPF42487.1"/>
    <property type="molecule type" value="Genomic_DNA"/>
</dbReference>
<dbReference type="InterPro" id="IPR029467">
    <property type="entry name" value="Cyt_c7-like"/>
</dbReference>
<accession>A0A3N5ACY1</accession>
<feature type="transmembrane region" description="Helical" evidence="7">
    <location>
        <begin position="12"/>
        <end position="30"/>
    </location>
</feature>
<organism evidence="9 10">
    <name type="scientific">Thermodesulfitimonas autotrophica</name>
    <dbReference type="NCBI Taxonomy" id="1894989"/>
    <lineage>
        <taxon>Bacteria</taxon>
        <taxon>Bacillati</taxon>
        <taxon>Bacillota</taxon>
        <taxon>Clostridia</taxon>
        <taxon>Thermoanaerobacterales</taxon>
        <taxon>Thermoanaerobacteraceae</taxon>
        <taxon>Thermodesulfitimonas</taxon>
    </lineage>
</organism>
<dbReference type="SUPFAM" id="SSF48695">
    <property type="entry name" value="Multiheme cytochromes"/>
    <property type="match status" value="2"/>
</dbReference>
<evidence type="ECO:0000256" key="4">
    <source>
        <dbReference type="ARBA" id="ARBA00022729"/>
    </source>
</evidence>
<dbReference type="AlphaFoldDB" id="A0A3N5ACY1"/>
<dbReference type="PANTHER" id="PTHR35038">
    <property type="entry name" value="DISSIMILATORY SULFITE REDUCTASE SIRA"/>
    <property type="match status" value="1"/>
</dbReference>
<evidence type="ECO:0000256" key="2">
    <source>
        <dbReference type="ARBA" id="ARBA00022617"/>
    </source>
</evidence>
<evidence type="ECO:0000256" key="5">
    <source>
        <dbReference type="ARBA" id="ARBA00022982"/>
    </source>
</evidence>
<keyword evidence="4" id="KW-0732">Signal</keyword>
<gene>
    <name evidence="9" type="ORF">EDD75_1588</name>
</gene>
<evidence type="ECO:0000313" key="9">
    <source>
        <dbReference type="EMBL" id="RPF42487.1"/>
    </source>
</evidence>
<keyword evidence="7" id="KW-1133">Transmembrane helix</keyword>
<dbReference type="Pfam" id="PF14522">
    <property type="entry name" value="Cytochrome_C7"/>
    <property type="match status" value="1"/>
</dbReference>
<keyword evidence="3" id="KW-0479">Metal-binding</keyword>
<protein>
    <submittedName>
        <fullName evidence="9">Nitrate/TMAO reductase-like tetraheme cytochrome c subunit</fullName>
    </submittedName>
</protein>
<feature type="domain" description="Cytochrome c7-like" evidence="8">
    <location>
        <begin position="132"/>
        <end position="215"/>
    </location>
</feature>
<evidence type="ECO:0000259" key="8">
    <source>
        <dbReference type="Pfam" id="PF14522"/>
    </source>
</evidence>
<dbReference type="Gene3D" id="1.10.3820.10">
    <property type="entry name" value="Di-heme elbow motif domain"/>
    <property type="match status" value="1"/>
</dbReference>